<feature type="compositionally biased region" description="Pro residues" evidence="1">
    <location>
        <begin position="270"/>
        <end position="282"/>
    </location>
</feature>
<dbReference type="PANTHER" id="PTHR33877">
    <property type="entry name" value="SLL1193 PROTEIN"/>
    <property type="match status" value="1"/>
</dbReference>
<reference evidence="2" key="1">
    <citation type="journal article" date="2014" name="Int. J. Syst. Evol. Microbiol.">
        <title>Complete genome sequence of Corynebacterium casei LMG S-19264T (=DSM 44701T), isolated from a smear-ripened cheese.</title>
        <authorList>
            <consortium name="US DOE Joint Genome Institute (JGI-PGF)"/>
            <person name="Walter F."/>
            <person name="Albersmeier A."/>
            <person name="Kalinowski J."/>
            <person name="Ruckert C."/>
        </authorList>
    </citation>
    <scope>NUCLEOTIDE SEQUENCE</scope>
    <source>
        <strain evidence="2">CGMCC 4.7299</strain>
    </source>
</reference>
<evidence type="ECO:0008006" key="4">
    <source>
        <dbReference type="Google" id="ProtNLM"/>
    </source>
</evidence>
<feature type="compositionally biased region" description="Basic and acidic residues" evidence="1">
    <location>
        <begin position="227"/>
        <end position="251"/>
    </location>
</feature>
<keyword evidence="3" id="KW-1185">Reference proteome</keyword>
<evidence type="ECO:0000313" key="3">
    <source>
        <dbReference type="Proteomes" id="UP000656042"/>
    </source>
</evidence>
<dbReference type="EMBL" id="BMMX01000008">
    <property type="protein sequence ID" value="GGK89332.1"/>
    <property type="molecule type" value="Genomic_DNA"/>
</dbReference>
<feature type="region of interest" description="Disordered" evidence="1">
    <location>
        <begin position="227"/>
        <end position="365"/>
    </location>
</feature>
<feature type="compositionally biased region" description="Basic and acidic residues" evidence="1">
    <location>
        <begin position="314"/>
        <end position="328"/>
    </location>
</feature>
<gene>
    <name evidence="2" type="ORF">GCM10012284_24140</name>
</gene>
<dbReference type="PANTHER" id="PTHR33877:SF2">
    <property type="entry name" value="OS07G0170200 PROTEIN"/>
    <property type="match status" value="1"/>
</dbReference>
<dbReference type="RefSeq" id="WP_189079256.1">
    <property type="nucleotide sequence ID" value="NZ_BMMX01000008.1"/>
</dbReference>
<accession>A0A8J3BXK2</accession>
<comment type="caution">
    <text evidence="2">The sequence shown here is derived from an EMBL/GenBank/DDBJ whole genome shotgun (WGS) entry which is preliminary data.</text>
</comment>
<dbReference type="InterPro" id="IPR052892">
    <property type="entry name" value="NA-targeting_endonuclease"/>
</dbReference>
<proteinExistence type="predicted"/>
<dbReference type="Gene3D" id="1.10.30.50">
    <property type="match status" value="1"/>
</dbReference>
<evidence type="ECO:0000256" key="1">
    <source>
        <dbReference type="SAM" id="MobiDB-lite"/>
    </source>
</evidence>
<sequence length="365" mass="40668">MPYFLETDAFADLPVWEVLADGAGDVVDALQAAYTRMKSKASHLLSEGYLTAGLALQLCRGRRRVLDKLCTPVLGEQPLLHRPGDECECLGDTWTDGYAYRIHAFLKRNPTRREYNRSRAQKADLRDARLKGLVYRRDGGCCRYCRSGPLSPKAGRAKDRRKVLQYDHVDPDRPAGVEGENFVVACGRCNESKGKRTPYEADMVLLDMPEPDEASALERRELLLLDMPDHSATTDRPPTDQRPNSDHEQKPITDTVTDPIADRKHDPNADPAPPVRPSPTTPQPDHRSDQRLEPSGMGRGGTPDPASPPAGRHGLQEPRTGEHPDPYHRRSRRPPNPPAYISAEPQWPPVWPAGSVPATTPEERP</sequence>
<name>A0A8J3BXK2_9ACTN</name>
<dbReference type="AlphaFoldDB" id="A0A8J3BXK2"/>
<evidence type="ECO:0000313" key="2">
    <source>
        <dbReference type="EMBL" id="GGK89332.1"/>
    </source>
</evidence>
<organism evidence="2 3">
    <name type="scientific">Mangrovihabitans endophyticus</name>
    <dbReference type="NCBI Taxonomy" id="1751298"/>
    <lineage>
        <taxon>Bacteria</taxon>
        <taxon>Bacillati</taxon>
        <taxon>Actinomycetota</taxon>
        <taxon>Actinomycetes</taxon>
        <taxon>Micromonosporales</taxon>
        <taxon>Micromonosporaceae</taxon>
        <taxon>Mangrovihabitans</taxon>
    </lineage>
</organism>
<dbReference type="Proteomes" id="UP000656042">
    <property type="component" value="Unassembled WGS sequence"/>
</dbReference>
<reference evidence="2" key="2">
    <citation type="submission" date="2020-09" db="EMBL/GenBank/DDBJ databases">
        <authorList>
            <person name="Sun Q."/>
            <person name="Zhou Y."/>
        </authorList>
    </citation>
    <scope>NUCLEOTIDE SEQUENCE</scope>
    <source>
        <strain evidence="2">CGMCC 4.7299</strain>
    </source>
</reference>
<protein>
    <recommendedName>
        <fullName evidence="4">HNH endonuclease</fullName>
    </recommendedName>
</protein>